<dbReference type="Proteomes" id="UP000729402">
    <property type="component" value="Unassembled WGS sequence"/>
</dbReference>
<sequence length="108" mass="11534">MVTCQVSLEGKDSHVTPVAKIEDNTTASSADGARRSVVPAKPADSFVQKFPFEIGPYLEANEEVMSAHAPAVARISLEVRMRHLEDPVEDLADMAIGVAGLTSSPEIE</sequence>
<reference evidence="1" key="2">
    <citation type="submission" date="2021-02" db="EMBL/GenBank/DDBJ databases">
        <authorList>
            <person name="Kimball J.A."/>
            <person name="Haas M.W."/>
            <person name="Macchietto M."/>
            <person name="Kono T."/>
            <person name="Duquette J."/>
            <person name="Shao M."/>
        </authorList>
    </citation>
    <scope>NUCLEOTIDE SEQUENCE</scope>
    <source>
        <tissue evidence="1">Fresh leaf tissue</tissue>
    </source>
</reference>
<name>A0A8J5SHC4_ZIZPA</name>
<comment type="caution">
    <text evidence="1">The sequence shown here is derived from an EMBL/GenBank/DDBJ whole genome shotgun (WGS) entry which is preliminary data.</text>
</comment>
<protein>
    <submittedName>
        <fullName evidence="1">Uncharacterized protein</fullName>
    </submittedName>
</protein>
<organism evidence="1 2">
    <name type="scientific">Zizania palustris</name>
    <name type="common">Northern wild rice</name>
    <dbReference type="NCBI Taxonomy" id="103762"/>
    <lineage>
        <taxon>Eukaryota</taxon>
        <taxon>Viridiplantae</taxon>
        <taxon>Streptophyta</taxon>
        <taxon>Embryophyta</taxon>
        <taxon>Tracheophyta</taxon>
        <taxon>Spermatophyta</taxon>
        <taxon>Magnoliopsida</taxon>
        <taxon>Liliopsida</taxon>
        <taxon>Poales</taxon>
        <taxon>Poaceae</taxon>
        <taxon>BOP clade</taxon>
        <taxon>Oryzoideae</taxon>
        <taxon>Oryzeae</taxon>
        <taxon>Zizaniinae</taxon>
        <taxon>Zizania</taxon>
    </lineage>
</organism>
<proteinExistence type="predicted"/>
<keyword evidence="2" id="KW-1185">Reference proteome</keyword>
<dbReference type="EMBL" id="JAAALK010000284">
    <property type="protein sequence ID" value="KAG8068832.1"/>
    <property type="molecule type" value="Genomic_DNA"/>
</dbReference>
<evidence type="ECO:0000313" key="2">
    <source>
        <dbReference type="Proteomes" id="UP000729402"/>
    </source>
</evidence>
<accession>A0A8J5SHC4</accession>
<gene>
    <name evidence="1" type="ORF">GUJ93_ZPchr0005g14600</name>
</gene>
<dbReference type="AlphaFoldDB" id="A0A8J5SHC4"/>
<reference evidence="1" key="1">
    <citation type="journal article" date="2021" name="bioRxiv">
        <title>Whole Genome Assembly and Annotation of Northern Wild Rice, Zizania palustris L., Supports a Whole Genome Duplication in the Zizania Genus.</title>
        <authorList>
            <person name="Haas M."/>
            <person name="Kono T."/>
            <person name="Macchietto M."/>
            <person name="Millas R."/>
            <person name="McGilp L."/>
            <person name="Shao M."/>
            <person name="Duquette J."/>
            <person name="Hirsch C.N."/>
            <person name="Kimball J."/>
        </authorList>
    </citation>
    <scope>NUCLEOTIDE SEQUENCE</scope>
    <source>
        <tissue evidence="1">Fresh leaf tissue</tissue>
    </source>
</reference>
<evidence type="ECO:0000313" key="1">
    <source>
        <dbReference type="EMBL" id="KAG8068832.1"/>
    </source>
</evidence>